<keyword evidence="8" id="KW-1185">Reference proteome</keyword>
<evidence type="ECO:0000256" key="1">
    <source>
        <dbReference type="ARBA" id="ARBA00001917"/>
    </source>
</evidence>
<evidence type="ECO:0000256" key="5">
    <source>
        <dbReference type="ARBA" id="ARBA00023002"/>
    </source>
</evidence>
<dbReference type="Proteomes" id="UP000712157">
    <property type="component" value="Unassembled WGS sequence"/>
</dbReference>
<evidence type="ECO:0000313" key="8">
    <source>
        <dbReference type="Proteomes" id="UP000712157"/>
    </source>
</evidence>
<dbReference type="InterPro" id="IPR029479">
    <property type="entry name" value="Nitroreductase"/>
</dbReference>
<name>A0A949NHM6_9FIRM</name>
<dbReference type="SUPFAM" id="SSF55469">
    <property type="entry name" value="FMN-dependent nitroreductase-like"/>
    <property type="match status" value="1"/>
</dbReference>
<comment type="similarity">
    <text evidence="2">Belongs to the nitroreductase family.</text>
</comment>
<feature type="domain" description="Nitroreductase" evidence="6">
    <location>
        <begin position="8"/>
        <end position="153"/>
    </location>
</feature>
<evidence type="ECO:0000256" key="2">
    <source>
        <dbReference type="ARBA" id="ARBA00007118"/>
    </source>
</evidence>
<evidence type="ECO:0000256" key="4">
    <source>
        <dbReference type="ARBA" id="ARBA00022643"/>
    </source>
</evidence>
<dbReference type="AlphaFoldDB" id="A0A949NHM6"/>
<dbReference type="InterPro" id="IPR000415">
    <property type="entry name" value="Nitroreductase-like"/>
</dbReference>
<comment type="cofactor">
    <cofactor evidence="1">
        <name>FMN</name>
        <dbReference type="ChEBI" id="CHEBI:58210"/>
    </cofactor>
</comment>
<protein>
    <submittedName>
        <fullName evidence="7">Nitroreductase</fullName>
    </submittedName>
</protein>
<dbReference type="PANTHER" id="PTHR43673">
    <property type="entry name" value="NAD(P)H NITROREDUCTASE YDGI-RELATED"/>
    <property type="match status" value="1"/>
</dbReference>
<dbReference type="EMBL" id="JAHQCW010000036">
    <property type="protein sequence ID" value="MBU9738513.1"/>
    <property type="molecule type" value="Genomic_DNA"/>
</dbReference>
<evidence type="ECO:0000259" key="6">
    <source>
        <dbReference type="Pfam" id="PF00881"/>
    </source>
</evidence>
<dbReference type="RefSeq" id="WP_158344288.1">
    <property type="nucleotide sequence ID" value="NZ_JAHQCW010000036.1"/>
</dbReference>
<dbReference type="Gene3D" id="3.40.109.10">
    <property type="entry name" value="NADH Oxidase"/>
    <property type="match status" value="1"/>
</dbReference>
<proteinExistence type="inferred from homology"/>
<keyword evidence="5" id="KW-0560">Oxidoreductase</keyword>
<organism evidence="7 8">
    <name type="scientific">Diplocloster agilis</name>
    <dbReference type="NCBI Taxonomy" id="2850323"/>
    <lineage>
        <taxon>Bacteria</taxon>
        <taxon>Bacillati</taxon>
        <taxon>Bacillota</taxon>
        <taxon>Clostridia</taxon>
        <taxon>Lachnospirales</taxon>
        <taxon>Lachnospiraceae</taxon>
        <taxon>Diplocloster</taxon>
    </lineage>
</organism>
<evidence type="ECO:0000313" key="7">
    <source>
        <dbReference type="EMBL" id="MBU9738513.1"/>
    </source>
</evidence>
<dbReference type="PANTHER" id="PTHR43673:SF2">
    <property type="entry name" value="NITROREDUCTASE"/>
    <property type="match status" value="1"/>
</dbReference>
<dbReference type="GO" id="GO:0016491">
    <property type="term" value="F:oxidoreductase activity"/>
    <property type="evidence" value="ECO:0007669"/>
    <property type="project" value="UniProtKB-KW"/>
</dbReference>
<comment type="caution">
    <text evidence="7">The sequence shown here is derived from an EMBL/GenBank/DDBJ whole genome shotgun (WGS) entry which is preliminary data.</text>
</comment>
<keyword evidence="4" id="KW-0288">FMN</keyword>
<keyword evidence="3" id="KW-0285">Flavoprotein</keyword>
<sequence>MSQVMDAILTRRSIRSYKPDMVPDELLDRIVEAGTYAATGMGAQSPIIVAVTDQKTRDRLSRMNAEIMGTGTDPFYGAPVVLVVLADRNRSTYLYDGSLVMGNMMLAAHDLGLGSCWIHRAKEEFDSPQGKALLKEWGIEGDYEGIGHCIVGYVDGAEPAAKPRKSSYVYRVK</sequence>
<reference evidence="7" key="1">
    <citation type="submission" date="2021-06" db="EMBL/GenBank/DDBJ databases">
        <title>Description of novel taxa of the family Lachnospiraceae.</title>
        <authorList>
            <person name="Chaplin A.V."/>
            <person name="Sokolova S.R."/>
            <person name="Pikina A.P."/>
            <person name="Korzhanova M."/>
            <person name="Belova V."/>
            <person name="Korostin D."/>
            <person name="Efimov B.A."/>
        </authorList>
    </citation>
    <scope>NUCLEOTIDE SEQUENCE</scope>
    <source>
        <strain evidence="7">ASD5720</strain>
    </source>
</reference>
<dbReference type="Pfam" id="PF00881">
    <property type="entry name" value="Nitroreductase"/>
    <property type="match status" value="1"/>
</dbReference>
<gene>
    <name evidence="7" type="ORF">KTH89_18375</name>
</gene>
<evidence type="ECO:0000256" key="3">
    <source>
        <dbReference type="ARBA" id="ARBA00022630"/>
    </source>
</evidence>
<accession>A0A949NHM6</accession>
<dbReference type="CDD" id="cd02136">
    <property type="entry name" value="PnbA_NfnB-like"/>
    <property type="match status" value="1"/>
</dbReference>